<dbReference type="AlphaFoldDB" id="A0AAN9URC7"/>
<dbReference type="Pfam" id="PF00106">
    <property type="entry name" value="adh_short"/>
    <property type="match status" value="1"/>
</dbReference>
<evidence type="ECO:0000256" key="1">
    <source>
        <dbReference type="ARBA" id="ARBA00023002"/>
    </source>
</evidence>
<reference evidence="2 3" key="1">
    <citation type="submission" date="2024-02" db="EMBL/GenBank/DDBJ databases">
        <title>De novo assembly and annotation of 12 fungi associated with fruit tree decline syndrome in Ontario, Canada.</title>
        <authorList>
            <person name="Sulman M."/>
            <person name="Ellouze W."/>
            <person name="Ilyukhin E."/>
        </authorList>
    </citation>
    <scope>NUCLEOTIDE SEQUENCE [LARGE SCALE GENOMIC DNA]</scope>
    <source>
        <strain evidence="2 3">M11/M66-122</strain>
    </source>
</reference>
<proteinExistence type="predicted"/>
<organism evidence="2 3">
    <name type="scientific">Diatrype stigma</name>
    <dbReference type="NCBI Taxonomy" id="117547"/>
    <lineage>
        <taxon>Eukaryota</taxon>
        <taxon>Fungi</taxon>
        <taxon>Dikarya</taxon>
        <taxon>Ascomycota</taxon>
        <taxon>Pezizomycotina</taxon>
        <taxon>Sordariomycetes</taxon>
        <taxon>Xylariomycetidae</taxon>
        <taxon>Xylariales</taxon>
        <taxon>Diatrypaceae</taxon>
        <taxon>Diatrype</taxon>
    </lineage>
</organism>
<evidence type="ECO:0000313" key="2">
    <source>
        <dbReference type="EMBL" id="KAK7751572.1"/>
    </source>
</evidence>
<sequence>MADKPAIPQKGESPIWYFYRQFTRRPAPVRGVDLRGRTAIVTGSNTGLGFEVSRQLLGLGLSRLILAVRSEEKGKAAAARLAEDLPRRQEDRDVAVIEVWPLDLSAYDSVVAFARRAHASLDRLDHVVLNAGMWQPVARTFNASTGHDETVQVNYLSTALLALLLLPVAKAKRAAGGQPQPTRITFVSSEVAGFTKFAEGRSQGSVPILAALDSREGKFDPLDRMFVGKLLQQFFVTELAGRVPPSAALVNACSPGSVYGTDFNRETPPGALTKFVWSYVGSSPSVGARMITDAAVNHGDETHGQFLSFQEVVGKAPIIYSPEGKKISEQLWKETMAEFAFANVEDILRDVTATES</sequence>
<dbReference type="InterPro" id="IPR036291">
    <property type="entry name" value="NAD(P)-bd_dom_sf"/>
</dbReference>
<keyword evidence="1" id="KW-0560">Oxidoreductase</keyword>
<dbReference type="PANTHER" id="PTHR43157">
    <property type="entry name" value="PHOSPHATIDYLINOSITOL-GLYCAN BIOSYNTHESIS CLASS F PROTEIN-RELATED"/>
    <property type="match status" value="1"/>
</dbReference>
<dbReference type="PANTHER" id="PTHR43157:SF31">
    <property type="entry name" value="PHOSPHATIDYLINOSITOL-GLYCAN BIOSYNTHESIS CLASS F PROTEIN"/>
    <property type="match status" value="1"/>
</dbReference>
<keyword evidence="3" id="KW-1185">Reference proteome</keyword>
<comment type="caution">
    <text evidence="2">The sequence shown here is derived from an EMBL/GenBank/DDBJ whole genome shotgun (WGS) entry which is preliminary data.</text>
</comment>
<dbReference type="GO" id="GO:0016491">
    <property type="term" value="F:oxidoreductase activity"/>
    <property type="evidence" value="ECO:0007669"/>
    <property type="project" value="UniProtKB-KW"/>
</dbReference>
<gene>
    <name evidence="2" type="ORF">SLS62_006522</name>
</gene>
<dbReference type="InterPro" id="IPR002347">
    <property type="entry name" value="SDR_fam"/>
</dbReference>
<dbReference type="SUPFAM" id="SSF51735">
    <property type="entry name" value="NAD(P)-binding Rossmann-fold domains"/>
    <property type="match status" value="1"/>
</dbReference>
<accession>A0AAN9URC7</accession>
<dbReference type="Gene3D" id="3.40.50.720">
    <property type="entry name" value="NAD(P)-binding Rossmann-like Domain"/>
    <property type="match status" value="1"/>
</dbReference>
<protein>
    <submittedName>
        <fullName evidence="2">Uncharacterized protein</fullName>
    </submittedName>
</protein>
<dbReference type="PRINTS" id="PR00081">
    <property type="entry name" value="GDHRDH"/>
</dbReference>
<dbReference type="EMBL" id="JAKJXP020000048">
    <property type="protein sequence ID" value="KAK7751572.1"/>
    <property type="molecule type" value="Genomic_DNA"/>
</dbReference>
<evidence type="ECO:0000313" key="3">
    <source>
        <dbReference type="Proteomes" id="UP001320420"/>
    </source>
</evidence>
<name>A0AAN9URC7_9PEZI</name>
<dbReference type="Proteomes" id="UP001320420">
    <property type="component" value="Unassembled WGS sequence"/>
</dbReference>